<dbReference type="EMBL" id="CALNXK010000003">
    <property type="protein sequence ID" value="CAH3035006.1"/>
    <property type="molecule type" value="Genomic_DNA"/>
</dbReference>
<feature type="domain" description="Ion transport" evidence="9">
    <location>
        <begin position="282"/>
        <end position="471"/>
    </location>
</feature>
<dbReference type="InterPro" id="IPR043136">
    <property type="entry name" value="B30.2/SPRY_sf"/>
</dbReference>
<keyword evidence="5" id="KW-0406">Ion transport</keyword>
<dbReference type="InterPro" id="IPR005821">
    <property type="entry name" value="Ion_trans_dom"/>
</dbReference>
<name>A0ABN8MSX6_9CNID</name>
<accession>A0ABN8MSX6</accession>
<organism evidence="11 12">
    <name type="scientific">Porites lobata</name>
    <dbReference type="NCBI Taxonomy" id="104759"/>
    <lineage>
        <taxon>Eukaryota</taxon>
        <taxon>Metazoa</taxon>
        <taxon>Cnidaria</taxon>
        <taxon>Anthozoa</taxon>
        <taxon>Hexacorallia</taxon>
        <taxon>Scleractinia</taxon>
        <taxon>Fungiina</taxon>
        <taxon>Poritidae</taxon>
        <taxon>Porites</taxon>
    </lineage>
</organism>
<evidence type="ECO:0000313" key="11">
    <source>
        <dbReference type="EMBL" id="CAH3035006.1"/>
    </source>
</evidence>
<dbReference type="Pfam" id="PF00622">
    <property type="entry name" value="SPRY"/>
    <property type="match status" value="1"/>
</dbReference>
<feature type="transmembrane region" description="Helical" evidence="8">
    <location>
        <begin position="489"/>
        <end position="511"/>
    </location>
</feature>
<evidence type="ECO:0000259" key="9">
    <source>
        <dbReference type="Pfam" id="PF00520"/>
    </source>
</evidence>
<dbReference type="PANTHER" id="PTHR10117">
    <property type="entry name" value="TRANSIENT RECEPTOR POTENTIAL CHANNEL"/>
    <property type="match status" value="1"/>
</dbReference>
<evidence type="ECO:0000256" key="3">
    <source>
        <dbReference type="ARBA" id="ARBA00022692"/>
    </source>
</evidence>
<proteinExistence type="predicted"/>
<comment type="subcellular location">
    <subcellularLocation>
        <location evidence="1">Membrane</location>
        <topology evidence="1">Multi-pass membrane protein</topology>
    </subcellularLocation>
</comment>
<reference evidence="11 12" key="1">
    <citation type="submission" date="2022-05" db="EMBL/GenBank/DDBJ databases">
        <authorList>
            <consortium name="Genoscope - CEA"/>
            <person name="William W."/>
        </authorList>
    </citation>
    <scope>NUCLEOTIDE SEQUENCE [LARGE SCALE GENOMIC DNA]</scope>
</reference>
<evidence type="ECO:0000256" key="1">
    <source>
        <dbReference type="ARBA" id="ARBA00004141"/>
    </source>
</evidence>
<keyword evidence="6 8" id="KW-0472">Membrane</keyword>
<evidence type="ECO:0000256" key="2">
    <source>
        <dbReference type="ARBA" id="ARBA00022448"/>
    </source>
</evidence>
<keyword evidence="3 8" id="KW-0812">Transmembrane</keyword>
<dbReference type="Gene3D" id="2.60.120.920">
    <property type="match status" value="1"/>
</dbReference>
<evidence type="ECO:0000256" key="4">
    <source>
        <dbReference type="ARBA" id="ARBA00022989"/>
    </source>
</evidence>
<feature type="transmembrane region" description="Helical" evidence="8">
    <location>
        <begin position="364"/>
        <end position="386"/>
    </location>
</feature>
<protein>
    <submittedName>
        <fullName evidence="11">Uncharacterized protein</fullName>
    </submittedName>
</protein>
<feature type="transmembrane region" description="Helical" evidence="8">
    <location>
        <begin position="291"/>
        <end position="312"/>
    </location>
</feature>
<feature type="transmembrane region" description="Helical" evidence="8">
    <location>
        <begin position="444"/>
        <end position="468"/>
    </location>
</feature>
<dbReference type="Pfam" id="PF00520">
    <property type="entry name" value="Ion_trans"/>
    <property type="match status" value="1"/>
</dbReference>
<gene>
    <name evidence="11" type="ORF">PLOB_00024912</name>
</gene>
<dbReference type="InterPro" id="IPR002153">
    <property type="entry name" value="TRPC_channel"/>
</dbReference>
<feature type="transmembrane region" description="Helical" evidence="8">
    <location>
        <begin position="139"/>
        <end position="168"/>
    </location>
</feature>
<evidence type="ECO:0000256" key="5">
    <source>
        <dbReference type="ARBA" id="ARBA00023065"/>
    </source>
</evidence>
<evidence type="ECO:0000256" key="6">
    <source>
        <dbReference type="ARBA" id="ARBA00023136"/>
    </source>
</evidence>
<evidence type="ECO:0000256" key="7">
    <source>
        <dbReference type="ARBA" id="ARBA00023303"/>
    </source>
</evidence>
<keyword evidence="2" id="KW-0813">Transport</keyword>
<sequence>AFEDSLRKTIKKGDIDEIISQLSPRSLSKCSKNALLMAMEMNFELRRLAGKKGPDEEDLTKMASTLDEFIFRLFDPLRSGGRIRDVFLKSAINDVLEAAIEFEQKNFFAHPVINTLMSEKWHGELGMKRKQSWLTKERWTWGFLNIWCLFDIVLFPFLFLGFGTYHFVRKKIRNRKDWYLQYFNTPYFIFLRDTMSYLIHLGLHFAVCLAPSSISFSRLEWAIWVFYMGRIVMESKQFGDIKVHRVKEEGISLDGSMDLIEVSFEPQGSSRKTSPTSLTTKKFSKYLSDQWNVLDLTTLIIYLVIFVLRMVTWGLSNSVENDRVLLITGYLYGLSTLILTFRAFGHMMENTREVGSIQIALFHIVSDVVAIFWQFIAAILAFSIAITKVYMAEKSYLEKENRDKNTWWAIVKHLCWSLLGIVELDPLDSADAATVTVVRILYSVYLIMGVILLVNMMIALLSSTYQRVQENSLKEWSFKKAIRIQTYSSYHPIPVPFNIISNLILGLLWLWRVCSRGRTGTNERRSRTRRSRMERKMLQLNEESLDLVVKHLQVTYFATYGYAFPLTDKGKMDKVLLETTKMRQMSSQIAYSTFSSSGSKDRSFPVGPQAWKSEGIKIEGSLLMYEGIESCQKCRNNPTISQRNHGARYLVPFSPECPHFEVLILESGERRSLEVGVARKNYRSHIIRAKGWKNECVGYHIKGDIFDAAVAKSIVEIEDAMADRGDLIGCTVMFHMAEKGIVPITFTINGRAITNVLFCVAFDQEDLKLFPFVSMGHEGVVVATRMRHRDNIDGIPYLPANEVTNNNNITSFDSKLGHQTSTTAGSDARDVYRELQYASARFRRIRDDILDNLKINFRRLEDVFNDWNKECFEMRENDLKAKYSNPILRKKIKKFLDGLKEIEELGRKSNIKLSTIV</sequence>
<feature type="non-terminal residue" evidence="11">
    <location>
        <position position="1"/>
    </location>
</feature>
<feature type="domain" description="SPRY" evidence="10">
    <location>
        <begin position="660"/>
        <end position="778"/>
    </location>
</feature>
<dbReference type="InterPro" id="IPR003877">
    <property type="entry name" value="SPRY_dom"/>
</dbReference>
<keyword evidence="7" id="KW-0407">Ion channel</keyword>
<dbReference type="PANTHER" id="PTHR10117:SF54">
    <property type="entry name" value="TRANSIENT RECEPTOR POTENTIAL-GAMMA PROTEIN"/>
    <property type="match status" value="1"/>
</dbReference>
<evidence type="ECO:0000313" key="12">
    <source>
        <dbReference type="Proteomes" id="UP001159405"/>
    </source>
</evidence>
<comment type="caution">
    <text evidence="11">The sequence shown here is derived from an EMBL/GenBank/DDBJ whole genome shotgun (WGS) entry which is preliminary data.</text>
</comment>
<dbReference type="PRINTS" id="PR01097">
    <property type="entry name" value="TRNSRECEPTRP"/>
</dbReference>
<evidence type="ECO:0000256" key="8">
    <source>
        <dbReference type="SAM" id="Phobius"/>
    </source>
</evidence>
<keyword evidence="12" id="KW-1185">Reference proteome</keyword>
<dbReference type="Proteomes" id="UP001159405">
    <property type="component" value="Unassembled WGS sequence"/>
</dbReference>
<feature type="transmembrane region" description="Helical" evidence="8">
    <location>
        <begin position="324"/>
        <end position="344"/>
    </location>
</feature>
<evidence type="ECO:0000259" key="10">
    <source>
        <dbReference type="Pfam" id="PF00622"/>
    </source>
</evidence>
<keyword evidence="4 8" id="KW-1133">Transmembrane helix</keyword>